<dbReference type="EMBL" id="UGQT01000001">
    <property type="protein sequence ID" value="STZ62592.1"/>
    <property type="molecule type" value="Genomic_DNA"/>
</dbReference>
<feature type="compositionally biased region" description="Polar residues" evidence="1">
    <location>
        <begin position="123"/>
        <end position="139"/>
    </location>
</feature>
<organism evidence="3 4">
    <name type="scientific">Mycolicibacterium tokaiense</name>
    <dbReference type="NCBI Taxonomy" id="39695"/>
    <lineage>
        <taxon>Bacteria</taxon>
        <taxon>Bacillati</taxon>
        <taxon>Actinomycetota</taxon>
        <taxon>Actinomycetes</taxon>
        <taxon>Mycobacteriales</taxon>
        <taxon>Mycobacteriaceae</taxon>
        <taxon>Mycolicibacterium</taxon>
    </lineage>
</organism>
<proteinExistence type="predicted"/>
<reference evidence="3 4" key="1">
    <citation type="submission" date="2018-06" db="EMBL/GenBank/DDBJ databases">
        <authorList>
            <consortium name="Pathogen Informatics"/>
            <person name="Doyle S."/>
        </authorList>
    </citation>
    <scope>NUCLEOTIDE SEQUENCE [LARGE SCALE GENOMIC DNA]</scope>
    <source>
        <strain evidence="3 4">NCTC10821</strain>
    </source>
</reference>
<feature type="region of interest" description="Disordered" evidence="1">
    <location>
        <begin position="33"/>
        <end position="55"/>
    </location>
</feature>
<evidence type="ECO:0000256" key="2">
    <source>
        <dbReference type="SAM" id="Phobius"/>
    </source>
</evidence>
<keyword evidence="2" id="KW-0812">Transmembrane</keyword>
<feature type="transmembrane region" description="Helical" evidence="2">
    <location>
        <begin position="6"/>
        <end position="25"/>
    </location>
</feature>
<gene>
    <name evidence="3" type="ORF">NCTC10821_06161</name>
</gene>
<dbReference type="RefSeq" id="WP_174904659.1">
    <property type="nucleotide sequence ID" value="NZ_AP022600.1"/>
</dbReference>
<name>A0A378TP77_9MYCO</name>
<feature type="compositionally biased region" description="Basic and acidic residues" evidence="1">
    <location>
        <begin position="100"/>
        <end position="118"/>
    </location>
</feature>
<evidence type="ECO:0000313" key="3">
    <source>
        <dbReference type="EMBL" id="STZ62592.1"/>
    </source>
</evidence>
<dbReference type="AlphaFoldDB" id="A0A378TP77"/>
<evidence type="ECO:0000256" key="1">
    <source>
        <dbReference type="SAM" id="MobiDB-lite"/>
    </source>
</evidence>
<sequence length="139" mass="15189">MNTTGWIVVAVVALLLILAAVIILGRSRRNKALHGKAEQIREDVEQESVQVRRREALAEETAAKARAAQAEAEAKAAEAKRLADRADVHRSAVASSQEDLDQRRAHADSIDPRVKDTDAVAQDTVTPQQTQAPHQTDVR</sequence>
<feature type="region of interest" description="Disordered" evidence="1">
    <location>
        <begin position="69"/>
        <end position="139"/>
    </location>
</feature>
<feature type="compositionally biased region" description="Basic and acidic residues" evidence="1">
    <location>
        <begin position="72"/>
        <end position="90"/>
    </location>
</feature>
<protein>
    <submittedName>
        <fullName evidence="3">Uncharacterized protein</fullName>
    </submittedName>
</protein>
<keyword evidence="2" id="KW-0472">Membrane</keyword>
<keyword evidence="4" id="KW-1185">Reference proteome</keyword>
<keyword evidence="2" id="KW-1133">Transmembrane helix</keyword>
<evidence type="ECO:0000313" key="4">
    <source>
        <dbReference type="Proteomes" id="UP000254978"/>
    </source>
</evidence>
<accession>A0A378TP77</accession>
<dbReference type="Proteomes" id="UP000254978">
    <property type="component" value="Unassembled WGS sequence"/>
</dbReference>